<dbReference type="InterPro" id="IPR036322">
    <property type="entry name" value="WD40_repeat_dom_sf"/>
</dbReference>
<evidence type="ECO:0000256" key="4">
    <source>
        <dbReference type="SAM" id="MobiDB-lite"/>
    </source>
</evidence>
<dbReference type="GO" id="GO:0005634">
    <property type="term" value="C:nucleus"/>
    <property type="evidence" value="ECO:0007669"/>
    <property type="project" value="TreeGrafter"/>
</dbReference>
<evidence type="ECO:0000313" key="6">
    <source>
        <dbReference type="Proteomes" id="UP000323386"/>
    </source>
</evidence>
<dbReference type="InterPro" id="IPR019775">
    <property type="entry name" value="WD40_repeat_CS"/>
</dbReference>
<dbReference type="PRINTS" id="PR00320">
    <property type="entry name" value="GPROTEINBRPT"/>
</dbReference>
<accession>A0A5C3ET65</accession>
<dbReference type="SUPFAM" id="SSF50978">
    <property type="entry name" value="WD40 repeat-like"/>
    <property type="match status" value="1"/>
</dbReference>
<feature type="repeat" description="WD" evidence="3">
    <location>
        <begin position="341"/>
        <end position="376"/>
    </location>
</feature>
<reference evidence="5 6" key="1">
    <citation type="submission" date="2018-03" db="EMBL/GenBank/DDBJ databases">
        <authorList>
            <person name="Guldener U."/>
        </authorList>
    </citation>
    <scope>NUCLEOTIDE SEQUENCE [LARGE SCALE GENOMIC DNA]</scope>
    <source>
        <strain evidence="5 6">DAOM196992</strain>
    </source>
</reference>
<dbReference type="Gene3D" id="2.130.10.10">
    <property type="entry name" value="YVTN repeat-like/Quinoprotein amine dehydrogenase"/>
    <property type="match status" value="2"/>
</dbReference>
<dbReference type="PROSITE" id="PS50082">
    <property type="entry name" value="WD_REPEATS_2"/>
    <property type="match status" value="2"/>
</dbReference>
<dbReference type="Pfam" id="PF00400">
    <property type="entry name" value="WD40"/>
    <property type="match status" value="2"/>
</dbReference>
<dbReference type="SMART" id="SM00320">
    <property type="entry name" value="WD40"/>
    <property type="match status" value="6"/>
</dbReference>
<evidence type="ECO:0000256" key="3">
    <source>
        <dbReference type="PROSITE-ProRule" id="PRU00221"/>
    </source>
</evidence>
<evidence type="ECO:0000313" key="5">
    <source>
        <dbReference type="EMBL" id="SPO35543.1"/>
    </source>
</evidence>
<dbReference type="PROSITE" id="PS00678">
    <property type="entry name" value="WD_REPEATS_1"/>
    <property type="match status" value="1"/>
</dbReference>
<dbReference type="EMBL" id="OOIP01000002">
    <property type="protein sequence ID" value="SPO35543.1"/>
    <property type="molecule type" value="Genomic_DNA"/>
</dbReference>
<keyword evidence="6" id="KW-1185">Reference proteome</keyword>
<feature type="region of interest" description="Disordered" evidence="4">
    <location>
        <begin position="421"/>
        <end position="442"/>
    </location>
</feature>
<evidence type="ECO:0000256" key="2">
    <source>
        <dbReference type="ARBA" id="ARBA00022737"/>
    </source>
</evidence>
<dbReference type="OrthoDB" id="538223at2759"/>
<dbReference type="PANTHER" id="PTHR44090:SF1">
    <property type="entry name" value="SUPERKILLER COMPLEX PROTEIN 8"/>
    <property type="match status" value="1"/>
</dbReference>
<proteinExistence type="predicted"/>
<dbReference type="InterPro" id="IPR015943">
    <property type="entry name" value="WD40/YVTN_repeat-like_dom_sf"/>
</dbReference>
<dbReference type="InterPro" id="IPR020472">
    <property type="entry name" value="WD40_PAC1"/>
</dbReference>
<dbReference type="InterPro" id="IPR001680">
    <property type="entry name" value="WD40_rpt"/>
</dbReference>
<gene>
    <name evidence="5" type="ORF">PSFLO_01014</name>
</gene>
<dbReference type="PANTHER" id="PTHR44090">
    <property type="entry name" value="WD REPEAT-CONTAINING PROTEIN 61"/>
    <property type="match status" value="1"/>
</dbReference>
<keyword evidence="2" id="KW-0677">Repeat</keyword>
<dbReference type="PROSITE" id="PS50294">
    <property type="entry name" value="WD_REPEATS_REGION"/>
    <property type="match status" value="2"/>
</dbReference>
<organism evidence="5 6">
    <name type="scientific">Pseudozyma flocculosa</name>
    <dbReference type="NCBI Taxonomy" id="84751"/>
    <lineage>
        <taxon>Eukaryota</taxon>
        <taxon>Fungi</taxon>
        <taxon>Dikarya</taxon>
        <taxon>Basidiomycota</taxon>
        <taxon>Ustilaginomycotina</taxon>
        <taxon>Ustilaginomycetes</taxon>
        <taxon>Ustilaginales</taxon>
        <taxon>Ustilaginaceae</taxon>
        <taxon>Pseudozyma</taxon>
    </lineage>
</organism>
<sequence length="453" mass="47332">MVSYMPPSVRRAAAKHTADLLHVGHLLPIGTLQSLQYLADLETTPDASHSTPVLSVCWTQRAILSADLSGALKAWDPTTLLAACTLPQPHSNSVHALSTDRDTRYVLSSSIDGSVALWDTGLLPRTASAEAGTEEGDAAPQGDETIGDQVEHDAASSRQGPLVAAAPEEVVVCRTDTIASSSDGVSEAWSTALHPTLPVFASVGIGARPSLHSASRDDFGSLVAISPPHTAAAAAPDSSSLFGTKLALHAEGSLLAVGTSTGQVFLYALGQGEDGEGWSLDLLTTYADHALPVRALHFDAKDHLVVGCDDLVVTLHDVRAQRRGGGDAPSATRLGGTVAALQGHRGWIMDVKSCPTAQGRIVATSSTDRTIKLWDLAVTPKSCVCTCTELDEVWCIDWRPTPPLRGGQEERGGDRSVWTATTASTSTGGLGQGSKFVTGGHDGRVRMYRSAGV</sequence>
<dbReference type="Proteomes" id="UP000323386">
    <property type="component" value="Unassembled WGS sequence"/>
</dbReference>
<dbReference type="InterPro" id="IPR051510">
    <property type="entry name" value="SKI8"/>
</dbReference>
<name>A0A5C3ET65_9BASI</name>
<evidence type="ECO:0000256" key="1">
    <source>
        <dbReference type="ARBA" id="ARBA00022574"/>
    </source>
</evidence>
<feature type="repeat" description="WD" evidence="3">
    <location>
        <begin position="87"/>
        <end position="119"/>
    </location>
</feature>
<keyword evidence="1 3" id="KW-0853">WD repeat</keyword>
<protein>
    <submittedName>
        <fullName evidence="5">Uncharacterized protein</fullName>
    </submittedName>
</protein>
<dbReference type="GO" id="GO:0032991">
    <property type="term" value="C:protein-containing complex"/>
    <property type="evidence" value="ECO:0007669"/>
    <property type="project" value="UniProtKB-ARBA"/>
</dbReference>
<dbReference type="AlphaFoldDB" id="A0A5C3ET65"/>